<proteinExistence type="predicted"/>
<dbReference type="Proteomes" id="UP000321800">
    <property type="component" value="Unassembled WGS sequence"/>
</dbReference>
<reference evidence="1 2" key="1">
    <citation type="submission" date="2019-07" db="EMBL/GenBank/DDBJ databases">
        <title>Whole genome shotgun sequence of Acetobacter tropicalis NBRC 16470.</title>
        <authorList>
            <person name="Hosoyama A."/>
            <person name="Uohara A."/>
            <person name="Ohji S."/>
            <person name="Ichikawa N."/>
        </authorList>
    </citation>
    <scope>NUCLEOTIDE SEQUENCE [LARGE SCALE GENOMIC DNA]</scope>
    <source>
        <strain evidence="1 2">NBRC 16470</strain>
    </source>
</reference>
<name>A0A511FS17_9PROT</name>
<dbReference type="AlphaFoldDB" id="A0A511FS17"/>
<dbReference type="EMBL" id="BJVR01000061">
    <property type="protein sequence ID" value="GEL51741.1"/>
    <property type="molecule type" value="Genomic_DNA"/>
</dbReference>
<sequence length="61" mass="7028">MKQIMKIVFLLYLSPNKPKKIPPNNIPSIELLEIRARLYFDNINDLSSFINGKTEPTIPLS</sequence>
<accession>A0A511FS17</accession>
<comment type="caution">
    <text evidence="1">The sequence shown here is derived from an EMBL/GenBank/DDBJ whole genome shotgun (WGS) entry which is preliminary data.</text>
</comment>
<organism evidence="1 2">
    <name type="scientific">Acetobacter tropicalis</name>
    <dbReference type="NCBI Taxonomy" id="104102"/>
    <lineage>
        <taxon>Bacteria</taxon>
        <taxon>Pseudomonadati</taxon>
        <taxon>Pseudomonadota</taxon>
        <taxon>Alphaproteobacteria</taxon>
        <taxon>Acetobacterales</taxon>
        <taxon>Acetobacteraceae</taxon>
        <taxon>Acetobacter</taxon>
    </lineage>
</organism>
<protein>
    <submittedName>
        <fullName evidence="1">Uncharacterized protein</fullName>
    </submittedName>
</protein>
<evidence type="ECO:0000313" key="2">
    <source>
        <dbReference type="Proteomes" id="UP000321800"/>
    </source>
</evidence>
<evidence type="ECO:0000313" key="1">
    <source>
        <dbReference type="EMBL" id="GEL51741.1"/>
    </source>
</evidence>
<gene>
    <name evidence="1" type="ORF">ATR01nite_28160</name>
</gene>